<feature type="domain" description="PBP" evidence="4">
    <location>
        <begin position="438"/>
        <end position="746"/>
    </location>
</feature>
<evidence type="ECO:0000313" key="6">
    <source>
        <dbReference type="Proteomes" id="UP001363151"/>
    </source>
</evidence>
<keyword evidence="2" id="KW-1133">Transmembrane helix</keyword>
<evidence type="ECO:0000259" key="4">
    <source>
        <dbReference type="Pfam" id="PF12849"/>
    </source>
</evidence>
<accession>A0ABR1FU67</accession>
<dbReference type="Pfam" id="PF12849">
    <property type="entry name" value="PBP_like_2"/>
    <property type="match status" value="2"/>
</dbReference>
<protein>
    <recommendedName>
        <fullName evidence="4">PBP domain-containing protein</fullName>
    </recommendedName>
</protein>
<evidence type="ECO:0000256" key="1">
    <source>
        <dbReference type="ARBA" id="ARBA00008725"/>
    </source>
</evidence>
<feature type="chain" id="PRO_5046066035" description="PBP domain-containing protein" evidence="3">
    <location>
        <begin position="18"/>
        <end position="927"/>
    </location>
</feature>
<gene>
    <name evidence="5" type="ORF">SO694_0002046</name>
</gene>
<dbReference type="SUPFAM" id="SSF53850">
    <property type="entry name" value="Periplasmic binding protein-like II"/>
    <property type="match status" value="2"/>
</dbReference>
<keyword evidence="2" id="KW-0812">Transmembrane</keyword>
<dbReference type="InterPro" id="IPR050962">
    <property type="entry name" value="Phosphate-bind_PstS"/>
</dbReference>
<keyword evidence="6" id="KW-1185">Reference proteome</keyword>
<name>A0ABR1FU67_AURAN</name>
<keyword evidence="3" id="KW-0732">Signal</keyword>
<dbReference type="Proteomes" id="UP001363151">
    <property type="component" value="Unassembled WGS sequence"/>
</dbReference>
<dbReference type="PANTHER" id="PTHR42996">
    <property type="entry name" value="PHOSPHATE-BINDING PROTEIN PSTS"/>
    <property type="match status" value="1"/>
</dbReference>
<sequence length="927" mass="99935">MKLAALAIALSCTNVQANDIILDGSGTTNPSKFYWEIMSLFEARAKPPVKMTYRGVGSSIGQYEFMGEENPAGAYVSYNDFGSGDMPFSTEDRQTLLDNGVTVLHVPFNLGAMSFFHNVPDSTLPSTGLNLDACIIADIFNAVITTWDHDDIMAINPDFSPPSGQPIVVYHRTHGSSTTKGITQYLAAACPEKWTQVGSTIDWPDVTVAVEGSGEMSSMIDATEYSIGYIDSGHGRDDGLTEVELKNLYGTYQSSAEAIAQGGVQAAAEEAIALGVLPTDPSADFNNVSLHNMPGQYTWPIVAVSYLYVNQNQLDSESKGPLLYAFIKYILSEDGQALLGDYNFEAAPADMLDISRAALDMMDLPLASDDYPKWTFESNTTEGGGQEDYVISAKRRSWFEYELGEIESEMATADDLATLEATVDELAALVRSSGLIALDGSGTTNPSKFYWDIMSLFEARAKPPVKMTYRAVGSSTGQYEFMGEDNGYVSYSDFGSGDMPFSTEDRQTLLDNGVTVLHVPFNLGAMSFFHNVPDSTLPSTGLNLDACIIADIFNAVITTWDHDDIMAINPNFSPPSGQPIVVYHRTYGSSTTKGITQYLAAACPEKWTQVGSTIEWPEVTVAIEGSGEMSSSISSTEYSIGYIDSGHGHDDGLSEVELKNLYGTYQSSSESIAQGGVQAAAEEAIAEGVLPTDPSADFADVSLHNMPGQYTWPIVAVSYLYVNRDQSGSGEKGALLYAFIKYILSEDGQALLSDYNFESAPKDMLDISRAALDMMVLPSAEDGYPKWKFESNTTEGGGQEDYVISGKRRSWFEYELGEIESEMALAEDLDALEEKVDAMTCSCSGEDDDDHDKDRKKIGLIGVLALVIALIALGVATAAFLKVQALAAPPPARVPANEDAGEICLPAIKPSTQGYGDLGASGNNNDV</sequence>
<feature type="transmembrane region" description="Helical" evidence="2">
    <location>
        <begin position="858"/>
        <end position="881"/>
    </location>
</feature>
<keyword evidence="2" id="KW-0472">Membrane</keyword>
<comment type="similarity">
    <text evidence="1">Belongs to the PstS family.</text>
</comment>
<reference evidence="5 6" key="1">
    <citation type="submission" date="2024-03" db="EMBL/GenBank/DDBJ databases">
        <title>Aureococcus anophagefferens CCMP1851 and Kratosvirus quantuckense: Draft genome of a second virus-susceptible host strain in the model system.</title>
        <authorList>
            <person name="Chase E."/>
            <person name="Truchon A.R."/>
            <person name="Schepens W."/>
            <person name="Wilhelm S.W."/>
        </authorList>
    </citation>
    <scope>NUCLEOTIDE SEQUENCE [LARGE SCALE GENOMIC DNA]</scope>
    <source>
        <strain evidence="5 6">CCMP1851</strain>
    </source>
</reference>
<dbReference type="EMBL" id="JBBJCI010000229">
    <property type="protein sequence ID" value="KAK7238674.1"/>
    <property type="molecule type" value="Genomic_DNA"/>
</dbReference>
<dbReference type="InterPro" id="IPR024370">
    <property type="entry name" value="PBP_domain"/>
</dbReference>
<evidence type="ECO:0000313" key="5">
    <source>
        <dbReference type="EMBL" id="KAK7238674.1"/>
    </source>
</evidence>
<evidence type="ECO:0000256" key="3">
    <source>
        <dbReference type="SAM" id="SignalP"/>
    </source>
</evidence>
<proteinExistence type="inferred from homology"/>
<dbReference type="Gene3D" id="3.40.190.10">
    <property type="entry name" value="Periplasmic binding protein-like II"/>
    <property type="match status" value="4"/>
</dbReference>
<dbReference type="PANTHER" id="PTHR42996:SF1">
    <property type="entry name" value="PHOSPHATE-BINDING PROTEIN PSTS"/>
    <property type="match status" value="1"/>
</dbReference>
<organism evidence="5 6">
    <name type="scientific">Aureococcus anophagefferens</name>
    <name type="common">Harmful bloom alga</name>
    <dbReference type="NCBI Taxonomy" id="44056"/>
    <lineage>
        <taxon>Eukaryota</taxon>
        <taxon>Sar</taxon>
        <taxon>Stramenopiles</taxon>
        <taxon>Ochrophyta</taxon>
        <taxon>Pelagophyceae</taxon>
        <taxon>Pelagomonadales</taxon>
        <taxon>Pelagomonadaceae</taxon>
        <taxon>Aureococcus</taxon>
    </lineage>
</organism>
<feature type="signal peptide" evidence="3">
    <location>
        <begin position="1"/>
        <end position="17"/>
    </location>
</feature>
<comment type="caution">
    <text evidence="5">The sequence shown here is derived from an EMBL/GenBank/DDBJ whole genome shotgun (WGS) entry which is preliminary data.</text>
</comment>
<feature type="domain" description="PBP" evidence="4">
    <location>
        <begin position="22"/>
        <end position="333"/>
    </location>
</feature>
<evidence type="ECO:0000256" key="2">
    <source>
        <dbReference type="SAM" id="Phobius"/>
    </source>
</evidence>